<dbReference type="Gene3D" id="3.80.10.10">
    <property type="entry name" value="Ribonuclease Inhibitor"/>
    <property type="match status" value="1"/>
</dbReference>
<dbReference type="Pfam" id="PF23598">
    <property type="entry name" value="LRR_14"/>
    <property type="match status" value="1"/>
</dbReference>
<keyword evidence="1" id="KW-0677">Repeat</keyword>
<comment type="caution">
    <text evidence="4">The sequence shown here is derived from an EMBL/GenBank/DDBJ whole genome shotgun (WGS) entry which is preliminary data.</text>
</comment>
<keyword evidence="5" id="KW-1185">Reference proteome</keyword>
<dbReference type="InterPro" id="IPR055414">
    <property type="entry name" value="LRR_R13L4/SHOC2-like"/>
</dbReference>
<dbReference type="Proteomes" id="UP001341840">
    <property type="component" value="Unassembled WGS sequence"/>
</dbReference>
<feature type="domain" description="Disease resistance R13L4/SHOC-2-like LRR" evidence="3">
    <location>
        <begin position="83"/>
        <end position="232"/>
    </location>
</feature>
<dbReference type="PANTHER" id="PTHR36766">
    <property type="entry name" value="PLANT BROAD-SPECTRUM MILDEW RESISTANCE PROTEIN RPW8"/>
    <property type="match status" value="1"/>
</dbReference>
<dbReference type="PANTHER" id="PTHR36766:SF70">
    <property type="entry name" value="DISEASE RESISTANCE PROTEIN RGA4"/>
    <property type="match status" value="1"/>
</dbReference>
<reference evidence="4 5" key="1">
    <citation type="journal article" date="2023" name="Plants (Basel)">
        <title>Bridging the Gap: Combining Genomics and Transcriptomics Approaches to Understand Stylosanthes scabra, an Orphan Legume from the Brazilian Caatinga.</title>
        <authorList>
            <person name="Ferreira-Neto J.R.C."/>
            <person name="da Silva M.D."/>
            <person name="Binneck E."/>
            <person name="de Melo N.F."/>
            <person name="da Silva R.H."/>
            <person name="de Melo A.L.T.M."/>
            <person name="Pandolfi V."/>
            <person name="Bustamante F.O."/>
            <person name="Brasileiro-Vidal A.C."/>
            <person name="Benko-Iseppon A.M."/>
        </authorList>
    </citation>
    <scope>NUCLEOTIDE SEQUENCE [LARGE SCALE GENOMIC DNA]</scope>
    <source>
        <tissue evidence="4">Leaves</tissue>
    </source>
</reference>
<gene>
    <name evidence="4" type="ORF">PIB30_103492</name>
</gene>
<protein>
    <recommendedName>
        <fullName evidence="3">Disease resistance R13L4/SHOC-2-like LRR domain-containing protein</fullName>
    </recommendedName>
</protein>
<sequence>MHDLVHDLALYVAKDECLFISSEDPNIPENVLHLSFIEFDLFFKSFKPCLLGVRTVAVPATYKYDHMGANNEDLFPIWVLNCKYLRYLDLIGSTFEILPRSISKLKHLRFLSLHGNKRIRKLPDSICNLQNLEELNLEGCVEFETLPKKLRNLINLRSITITTKQSVLPESDIASLRLLEELNICNCDNLESAFGGVKLLAIRFLQISTCKNLKSLPLDIHHFPQLEDFTILECDNFEWSNVHEDMNSVLKLKILFFGMMANILILSGHMQTHYKLWYFGSASS</sequence>
<evidence type="ECO:0000256" key="1">
    <source>
        <dbReference type="ARBA" id="ARBA00022737"/>
    </source>
</evidence>
<evidence type="ECO:0000259" key="3">
    <source>
        <dbReference type="Pfam" id="PF23598"/>
    </source>
</evidence>
<evidence type="ECO:0000256" key="2">
    <source>
        <dbReference type="ARBA" id="ARBA00022821"/>
    </source>
</evidence>
<keyword evidence="2" id="KW-0611">Plant defense</keyword>
<organism evidence="4 5">
    <name type="scientific">Stylosanthes scabra</name>
    <dbReference type="NCBI Taxonomy" id="79078"/>
    <lineage>
        <taxon>Eukaryota</taxon>
        <taxon>Viridiplantae</taxon>
        <taxon>Streptophyta</taxon>
        <taxon>Embryophyta</taxon>
        <taxon>Tracheophyta</taxon>
        <taxon>Spermatophyta</taxon>
        <taxon>Magnoliopsida</taxon>
        <taxon>eudicotyledons</taxon>
        <taxon>Gunneridae</taxon>
        <taxon>Pentapetalae</taxon>
        <taxon>rosids</taxon>
        <taxon>fabids</taxon>
        <taxon>Fabales</taxon>
        <taxon>Fabaceae</taxon>
        <taxon>Papilionoideae</taxon>
        <taxon>50 kb inversion clade</taxon>
        <taxon>dalbergioids sensu lato</taxon>
        <taxon>Dalbergieae</taxon>
        <taxon>Pterocarpus clade</taxon>
        <taxon>Stylosanthes</taxon>
    </lineage>
</organism>
<dbReference type="InterPro" id="IPR032675">
    <property type="entry name" value="LRR_dom_sf"/>
</dbReference>
<name>A0ABU6XVY9_9FABA</name>
<accession>A0ABU6XVY9</accession>
<evidence type="ECO:0000313" key="5">
    <source>
        <dbReference type="Proteomes" id="UP001341840"/>
    </source>
</evidence>
<proteinExistence type="predicted"/>
<dbReference type="EMBL" id="JASCZI010214822">
    <property type="protein sequence ID" value="MED6202255.1"/>
    <property type="molecule type" value="Genomic_DNA"/>
</dbReference>
<evidence type="ECO:0000313" key="4">
    <source>
        <dbReference type="EMBL" id="MED6202255.1"/>
    </source>
</evidence>
<dbReference type="SUPFAM" id="SSF52058">
    <property type="entry name" value="L domain-like"/>
    <property type="match status" value="1"/>
</dbReference>